<comment type="caution">
    <text evidence="1">The sequence shown here is derived from an EMBL/GenBank/DDBJ whole genome shotgun (WGS) entry which is preliminary data.</text>
</comment>
<protein>
    <submittedName>
        <fullName evidence="1">Uncharacterized protein</fullName>
    </submittedName>
</protein>
<gene>
    <name evidence="1" type="ORF">QQF64_033067</name>
</gene>
<dbReference type="EMBL" id="JAYMGO010000009">
    <property type="protein sequence ID" value="KAL1267704.1"/>
    <property type="molecule type" value="Genomic_DNA"/>
</dbReference>
<keyword evidence="2" id="KW-1185">Reference proteome</keyword>
<proteinExistence type="predicted"/>
<sequence length="312" mass="33880">MTAIISVSSAGPLWSVCLKNEPQHSLDISDCANLSQSMLGVTIPSLQLIGSALLTACNLLISMAASPEQHVKQGSQRSEALDSSPPPRQLFRSISNRYTFLKVNVNRLKEFEALQFVGVRDSSAVRAVRTQAGEGLASRRLKYHARHLADVSRRPWSGNRLGVNELIEPPGAAPETQPKLAGLAQTEHTLTPTKTALISPLCLAPPVPDPLQPHHETHGGNGCWGQGVRIAGVPFDPLFSPSLLSVAVSFHTHVHKRTADEHPSSNPSQAVFYRSARGTHTSTHPNTLAENPWKKIWSVWTNSLKNAGCAWF</sequence>
<organism evidence="1 2">
    <name type="scientific">Cirrhinus molitorella</name>
    <name type="common">mud carp</name>
    <dbReference type="NCBI Taxonomy" id="172907"/>
    <lineage>
        <taxon>Eukaryota</taxon>
        <taxon>Metazoa</taxon>
        <taxon>Chordata</taxon>
        <taxon>Craniata</taxon>
        <taxon>Vertebrata</taxon>
        <taxon>Euteleostomi</taxon>
        <taxon>Actinopterygii</taxon>
        <taxon>Neopterygii</taxon>
        <taxon>Teleostei</taxon>
        <taxon>Ostariophysi</taxon>
        <taxon>Cypriniformes</taxon>
        <taxon>Cyprinidae</taxon>
        <taxon>Labeoninae</taxon>
        <taxon>Labeonini</taxon>
        <taxon>Cirrhinus</taxon>
    </lineage>
</organism>
<accession>A0ABR3MSV2</accession>
<evidence type="ECO:0000313" key="1">
    <source>
        <dbReference type="EMBL" id="KAL1267704.1"/>
    </source>
</evidence>
<evidence type="ECO:0000313" key="2">
    <source>
        <dbReference type="Proteomes" id="UP001558613"/>
    </source>
</evidence>
<name>A0ABR3MSV2_9TELE</name>
<reference evidence="1 2" key="1">
    <citation type="submission" date="2023-09" db="EMBL/GenBank/DDBJ databases">
        <authorList>
            <person name="Wang M."/>
        </authorList>
    </citation>
    <scope>NUCLEOTIDE SEQUENCE [LARGE SCALE GENOMIC DNA]</scope>
    <source>
        <strain evidence="1">GT-2023</strain>
        <tissue evidence="1">Liver</tissue>
    </source>
</reference>
<dbReference type="Proteomes" id="UP001558613">
    <property type="component" value="Unassembled WGS sequence"/>
</dbReference>